<gene>
    <name evidence="1" type="ORF">FKW44_014430</name>
</gene>
<dbReference type="Proteomes" id="UP000595437">
    <property type="component" value="Chromosome 9"/>
</dbReference>
<evidence type="ECO:0000313" key="1">
    <source>
        <dbReference type="EMBL" id="QQP40405.1"/>
    </source>
</evidence>
<protein>
    <submittedName>
        <fullName evidence="1">Uncharacterized protein</fullName>
    </submittedName>
</protein>
<reference evidence="2" key="1">
    <citation type="submission" date="2021-01" db="EMBL/GenBank/DDBJ databases">
        <title>Caligus Genome Assembly.</title>
        <authorList>
            <person name="Gallardo-Escarate C."/>
        </authorList>
    </citation>
    <scope>NUCLEOTIDE SEQUENCE [LARGE SCALE GENOMIC DNA]</scope>
</reference>
<dbReference type="EMBL" id="CP045898">
    <property type="protein sequence ID" value="QQP40405.1"/>
    <property type="molecule type" value="Genomic_DNA"/>
</dbReference>
<evidence type="ECO:0000313" key="2">
    <source>
        <dbReference type="Proteomes" id="UP000595437"/>
    </source>
</evidence>
<accession>A0A7T8K0F2</accession>
<organism evidence="1 2">
    <name type="scientific">Caligus rogercresseyi</name>
    <name type="common">Sea louse</name>
    <dbReference type="NCBI Taxonomy" id="217165"/>
    <lineage>
        <taxon>Eukaryota</taxon>
        <taxon>Metazoa</taxon>
        <taxon>Ecdysozoa</taxon>
        <taxon>Arthropoda</taxon>
        <taxon>Crustacea</taxon>
        <taxon>Multicrustacea</taxon>
        <taxon>Hexanauplia</taxon>
        <taxon>Copepoda</taxon>
        <taxon>Siphonostomatoida</taxon>
        <taxon>Caligidae</taxon>
        <taxon>Caligus</taxon>
    </lineage>
</organism>
<keyword evidence="2" id="KW-1185">Reference proteome</keyword>
<proteinExistence type="predicted"/>
<name>A0A7T8K0F2_CALRO</name>
<dbReference type="AlphaFoldDB" id="A0A7T8K0F2"/>
<sequence length="50" mass="5250">MDGEADIGKKVGGLRSCASIECLLKAVSLCDPSLNFTSRSSVSESETFLP</sequence>